<keyword evidence="8" id="KW-0406">Ion transport</keyword>
<dbReference type="AlphaFoldDB" id="A0A1H9JQM0"/>
<proteinExistence type="predicted"/>
<dbReference type="Gene3D" id="1.10.287.70">
    <property type="match status" value="1"/>
</dbReference>
<feature type="coiled-coil region" evidence="5">
    <location>
        <begin position="227"/>
        <end position="261"/>
    </location>
</feature>
<evidence type="ECO:0000256" key="2">
    <source>
        <dbReference type="ARBA" id="ARBA00022692"/>
    </source>
</evidence>
<evidence type="ECO:0000313" key="8">
    <source>
        <dbReference type="EMBL" id="SEQ89134.1"/>
    </source>
</evidence>
<comment type="subcellular location">
    <subcellularLocation>
        <location evidence="1">Membrane</location>
        <topology evidence="1">Multi-pass membrane protein</topology>
    </subcellularLocation>
</comment>
<dbReference type="PANTHER" id="PTHR10037:SF62">
    <property type="entry name" value="SODIUM CHANNEL PROTEIN 60E"/>
    <property type="match status" value="1"/>
</dbReference>
<sequence length="261" mass="29738">MLKRFFLSERAMLTAIIINAVVIFALYFPEFKGNWWLLAIDHAFIIFFLVEVIVKLAVLKPKEYFAAAWNRFDFIIVMGSLPVFLEGVVHIPEATGLLILLRLFRLVRLVRFLRFIPNIEQVMSGLGRALKASVFVLAALVFLNFMLAIITCHFYADIAPEYFGNPLVSIYSIFQLFTLEGWNEIPAAIVKSTDSPMTIGMTRFYFAIVVVLGGIFGMSLANAVFIDEMMMDNNKELEDKVDLLTEEIRALRESLTEKEKG</sequence>
<name>A0A1H9JQM0_9BACT</name>
<feature type="transmembrane region" description="Helical" evidence="6">
    <location>
        <begin position="134"/>
        <end position="156"/>
    </location>
</feature>
<feature type="domain" description="Ion transport" evidence="7">
    <location>
        <begin position="9"/>
        <end position="229"/>
    </location>
</feature>
<dbReference type="Gene3D" id="1.20.120.350">
    <property type="entry name" value="Voltage-gated potassium channels. Chain C"/>
    <property type="match status" value="1"/>
</dbReference>
<protein>
    <submittedName>
        <fullName evidence="8">Voltage-gated sodium channel</fullName>
    </submittedName>
</protein>
<dbReference type="InterPro" id="IPR043203">
    <property type="entry name" value="VGCC_Ca_Na"/>
</dbReference>
<evidence type="ECO:0000256" key="6">
    <source>
        <dbReference type="SAM" id="Phobius"/>
    </source>
</evidence>
<evidence type="ECO:0000256" key="4">
    <source>
        <dbReference type="ARBA" id="ARBA00023136"/>
    </source>
</evidence>
<dbReference type="InterPro" id="IPR027359">
    <property type="entry name" value="Volt_channel_dom_sf"/>
</dbReference>
<keyword evidence="8" id="KW-0407">Ion channel</keyword>
<dbReference type="InParanoid" id="A0A1H9JQM0"/>
<dbReference type="InterPro" id="IPR005821">
    <property type="entry name" value="Ion_trans_dom"/>
</dbReference>
<keyword evidence="3 6" id="KW-1133">Transmembrane helix</keyword>
<reference evidence="9" key="1">
    <citation type="submission" date="2016-10" db="EMBL/GenBank/DDBJ databases">
        <authorList>
            <person name="Varghese N."/>
            <person name="Submissions S."/>
        </authorList>
    </citation>
    <scope>NUCLEOTIDE SEQUENCE [LARGE SCALE GENOMIC DNA]</scope>
    <source>
        <strain evidence="9">DSM 24740</strain>
    </source>
</reference>
<dbReference type="EMBL" id="FOFB01000018">
    <property type="protein sequence ID" value="SEQ89134.1"/>
    <property type="molecule type" value="Genomic_DNA"/>
</dbReference>
<dbReference type="RefSeq" id="WP_245748584.1">
    <property type="nucleotide sequence ID" value="NZ_FOFB01000018.1"/>
</dbReference>
<evidence type="ECO:0000256" key="3">
    <source>
        <dbReference type="ARBA" id="ARBA00022989"/>
    </source>
</evidence>
<dbReference type="Proteomes" id="UP000199021">
    <property type="component" value="Unassembled WGS sequence"/>
</dbReference>
<keyword evidence="9" id="KW-1185">Reference proteome</keyword>
<dbReference type="GO" id="GO:0001518">
    <property type="term" value="C:voltage-gated sodium channel complex"/>
    <property type="evidence" value="ECO:0007669"/>
    <property type="project" value="TreeGrafter"/>
</dbReference>
<keyword evidence="4 6" id="KW-0472">Membrane</keyword>
<evidence type="ECO:0000256" key="5">
    <source>
        <dbReference type="SAM" id="Coils"/>
    </source>
</evidence>
<dbReference type="SUPFAM" id="SSF81324">
    <property type="entry name" value="Voltage-gated potassium channels"/>
    <property type="match status" value="1"/>
</dbReference>
<keyword evidence="8" id="KW-0813">Transport</keyword>
<evidence type="ECO:0000259" key="7">
    <source>
        <dbReference type="Pfam" id="PF00520"/>
    </source>
</evidence>
<feature type="transmembrane region" description="Helical" evidence="6">
    <location>
        <begin position="12"/>
        <end position="29"/>
    </location>
</feature>
<dbReference type="Pfam" id="PF00520">
    <property type="entry name" value="Ion_trans"/>
    <property type="match status" value="1"/>
</dbReference>
<dbReference type="STRING" id="478744.SAMN05444359_11827"/>
<organism evidence="8 9">
    <name type="scientific">Neolewinella agarilytica</name>
    <dbReference type="NCBI Taxonomy" id="478744"/>
    <lineage>
        <taxon>Bacteria</taxon>
        <taxon>Pseudomonadati</taxon>
        <taxon>Bacteroidota</taxon>
        <taxon>Saprospiria</taxon>
        <taxon>Saprospirales</taxon>
        <taxon>Lewinellaceae</taxon>
        <taxon>Neolewinella</taxon>
    </lineage>
</organism>
<evidence type="ECO:0000313" key="9">
    <source>
        <dbReference type="Proteomes" id="UP000199021"/>
    </source>
</evidence>
<evidence type="ECO:0000256" key="1">
    <source>
        <dbReference type="ARBA" id="ARBA00004141"/>
    </source>
</evidence>
<dbReference type="GO" id="GO:0005248">
    <property type="term" value="F:voltage-gated sodium channel activity"/>
    <property type="evidence" value="ECO:0007669"/>
    <property type="project" value="TreeGrafter"/>
</dbReference>
<feature type="transmembrane region" description="Helical" evidence="6">
    <location>
        <begin position="71"/>
        <end position="89"/>
    </location>
</feature>
<keyword evidence="5" id="KW-0175">Coiled coil</keyword>
<keyword evidence="2 6" id="KW-0812">Transmembrane</keyword>
<dbReference type="PANTHER" id="PTHR10037">
    <property type="entry name" value="VOLTAGE-GATED CATION CHANNEL CALCIUM AND SODIUM"/>
    <property type="match status" value="1"/>
</dbReference>
<gene>
    <name evidence="8" type="ORF">SAMN05444359_11827</name>
</gene>
<accession>A0A1H9JQM0</accession>
<feature type="transmembrane region" description="Helical" evidence="6">
    <location>
        <begin position="204"/>
        <end position="225"/>
    </location>
</feature>
<feature type="transmembrane region" description="Helical" evidence="6">
    <location>
        <begin position="35"/>
        <end position="59"/>
    </location>
</feature>